<dbReference type="InterPro" id="IPR027417">
    <property type="entry name" value="P-loop_NTPase"/>
</dbReference>
<dbReference type="PANTHER" id="PTHR43581:SF4">
    <property type="entry name" value="ATP_GTP PHOSPHATASE"/>
    <property type="match status" value="1"/>
</dbReference>
<dbReference type="SUPFAM" id="SSF52540">
    <property type="entry name" value="P-loop containing nucleoside triphosphate hydrolases"/>
    <property type="match status" value="1"/>
</dbReference>
<name>A0A150PMV4_SORCE</name>
<dbReference type="GO" id="GO:0016887">
    <property type="term" value="F:ATP hydrolysis activity"/>
    <property type="evidence" value="ECO:0007669"/>
    <property type="project" value="InterPro"/>
</dbReference>
<sequence>MKITFSNLGTIKKTELDLRPLTVIIGPNNSNKTYVAYSLYGLWQAQIEGTTVSDVSDLVPWKRSAAELYFRIDSRLTARVNEYLQDVAVLFREEMSSFFQDSSGKLFSRSRVEVELTQNDLDAAFEKVIAKVRIGSVSKRGEKVLLSAPPPKGQTGATGRSGFSLEGRAALLLSRALRFLFQKPLLLPAERNAFIMTYKMLASRRYNVLRDAQRSLLGKRHVSKRQLDLLREQGDIRYPKPVEDFLDFLTDIELSEAEDSDDAAAREPFRALAADIEESIQNKNKTRFRRTALGGREIQIDVRKGLSIDLYNASSSIKQLTPLLLYLRYRAKPNDFLIIDEPEMNLHPESQAKLLEILGILVNLGVHVLLTTHSPYFMSHLNNLAAGDTSDPEVLKRQAASLYLGDPRAFVPMDKVSAYEMRDNELRSLKDEDYGIRWDTLSDVSSALQQKYFEISETGRAGRGER</sequence>
<protein>
    <recommendedName>
        <fullName evidence="1">ATPase AAA-type core domain-containing protein</fullName>
    </recommendedName>
</protein>
<dbReference type="EMBL" id="JELX01002029">
    <property type="protein sequence ID" value="KYF56768.1"/>
    <property type="molecule type" value="Genomic_DNA"/>
</dbReference>
<dbReference type="GO" id="GO:0005524">
    <property type="term" value="F:ATP binding"/>
    <property type="evidence" value="ECO:0007669"/>
    <property type="project" value="InterPro"/>
</dbReference>
<feature type="domain" description="ATPase AAA-type core" evidence="1">
    <location>
        <begin position="270"/>
        <end position="379"/>
    </location>
</feature>
<organism evidence="2 3">
    <name type="scientific">Sorangium cellulosum</name>
    <name type="common">Polyangium cellulosum</name>
    <dbReference type="NCBI Taxonomy" id="56"/>
    <lineage>
        <taxon>Bacteria</taxon>
        <taxon>Pseudomonadati</taxon>
        <taxon>Myxococcota</taxon>
        <taxon>Polyangia</taxon>
        <taxon>Polyangiales</taxon>
        <taxon>Polyangiaceae</taxon>
        <taxon>Sorangium</taxon>
    </lineage>
</organism>
<dbReference type="AlphaFoldDB" id="A0A150PMV4"/>
<dbReference type="InterPro" id="IPR051396">
    <property type="entry name" value="Bact_Antivir_Def_Nuclease"/>
</dbReference>
<dbReference type="Pfam" id="PF13304">
    <property type="entry name" value="AAA_21"/>
    <property type="match status" value="1"/>
</dbReference>
<gene>
    <name evidence="2" type="ORF">BE04_08570</name>
</gene>
<comment type="caution">
    <text evidence="2">The sequence shown here is derived from an EMBL/GenBank/DDBJ whole genome shotgun (WGS) entry which is preliminary data.</text>
</comment>
<dbReference type="Gene3D" id="3.40.50.300">
    <property type="entry name" value="P-loop containing nucleotide triphosphate hydrolases"/>
    <property type="match status" value="1"/>
</dbReference>
<reference evidence="2 3" key="1">
    <citation type="submission" date="2014-02" db="EMBL/GenBank/DDBJ databases">
        <title>The small core and large imbalanced accessory genome model reveals a collaborative survival strategy of Sorangium cellulosum strains in nature.</title>
        <authorList>
            <person name="Han K."/>
            <person name="Peng R."/>
            <person name="Blom J."/>
            <person name="Li Y.-Z."/>
        </authorList>
    </citation>
    <scope>NUCLEOTIDE SEQUENCE [LARGE SCALE GENOMIC DNA]</scope>
    <source>
        <strain evidence="2 3">So0157-18</strain>
    </source>
</reference>
<dbReference type="InterPro" id="IPR003959">
    <property type="entry name" value="ATPase_AAA_core"/>
</dbReference>
<accession>A0A150PMV4</accession>
<proteinExistence type="predicted"/>
<dbReference type="PANTHER" id="PTHR43581">
    <property type="entry name" value="ATP/GTP PHOSPHATASE"/>
    <property type="match status" value="1"/>
</dbReference>
<dbReference type="Proteomes" id="UP000075604">
    <property type="component" value="Unassembled WGS sequence"/>
</dbReference>
<evidence type="ECO:0000313" key="3">
    <source>
        <dbReference type="Proteomes" id="UP000075604"/>
    </source>
</evidence>
<evidence type="ECO:0000313" key="2">
    <source>
        <dbReference type="EMBL" id="KYF56768.1"/>
    </source>
</evidence>
<evidence type="ECO:0000259" key="1">
    <source>
        <dbReference type="Pfam" id="PF13304"/>
    </source>
</evidence>